<dbReference type="PROSITE" id="PS50089">
    <property type="entry name" value="ZF_RING_2"/>
    <property type="match status" value="1"/>
</dbReference>
<dbReference type="EMBL" id="CM007901">
    <property type="protein sequence ID" value="OTG05574.1"/>
    <property type="molecule type" value="Genomic_DNA"/>
</dbReference>
<dbReference type="OMA" id="HEASMTI"/>
<evidence type="ECO:0000313" key="10">
    <source>
        <dbReference type="EMBL" id="KAF5778650.1"/>
    </source>
</evidence>
<dbReference type="InterPro" id="IPR045191">
    <property type="entry name" value="MBR1/2-like"/>
</dbReference>
<dbReference type="Gramene" id="mRNA:HanXRQr2_Chr12g0549961">
    <property type="protein sequence ID" value="CDS:HanXRQr2_Chr12g0549961.1"/>
    <property type="gene ID" value="HanXRQr2_Chr12g0549961"/>
</dbReference>
<protein>
    <recommendedName>
        <fullName evidence="2">RING-type E3 ubiquitin transferase</fullName>
        <ecNumber evidence="2">2.3.2.27</ecNumber>
    </recommendedName>
</protein>
<dbReference type="InParanoid" id="A0A251T3T8"/>
<accession>A0A251T3T8</accession>
<reference evidence="10 12" key="1">
    <citation type="journal article" date="2017" name="Nature">
        <title>The sunflower genome provides insights into oil metabolism, flowering and Asterid evolution.</title>
        <authorList>
            <person name="Badouin H."/>
            <person name="Gouzy J."/>
            <person name="Grassa C.J."/>
            <person name="Murat F."/>
            <person name="Staton S.E."/>
            <person name="Cottret L."/>
            <person name="Lelandais-Briere C."/>
            <person name="Owens G.L."/>
            <person name="Carrere S."/>
            <person name="Mayjonade B."/>
            <person name="Legrand L."/>
            <person name="Gill N."/>
            <person name="Kane N.C."/>
            <person name="Bowers J.E."/>
            <person name="Hubner S."/>
            <person name="Bellec A."/>
            <person name="Berard A."/>
            <person name="Berges H."/>
            <person name="Blanchet N."/>
            <person name="Boniface M.C."/>
            <person name="Brunel D."/>
            <person name="Catrice O."/>
            <person name="Chaidir N."/>
            <person name="Claudel C."/>
            <person name="Donnadieu C."/>
            <person name="Faraut T."/>
            <person name="Fievet G."/>
            <person name="Helmstetter N."/>
            <person name="King M."/>
            <person name="Knapp S.J."/>
            <person name="Lai Z."/>
            <person name="Le Paslier M.C."/>
            <person name="Lippi Y."/>
            <person name="Lorenzon L."/>
            <person name="Mandel J.R."/>
            <person name="Marage G."/>
            <person name="Marchand G."/>
            <person name="Marquand E."/>
            <person name="Bret-Mestries E."/>
            <person name="Morien E."/>
            <person name="Nambeesan S."/>
            <person name="Nguyen T."/>
            <person name="Pegot-Espagnet P."/>
            <person name="Pouilly N."/>
            <person name="Raftis F."/>
            <person name="Sallet E."/>
            <person name="Schiex T."/>
            <person name="Thomas J."/>
            <person name="Vandecasteele C."/>
            <person name="Vares D."/>
            <person name="Vear F."/>
            <person name="Vautrin S."/>
            <person name="Crespi M."/>
            <person name="Mangin B."/>
            <person name="Burke J.M."/>
            <person name="Salse J."/>
            <person name="Munos S."/>
            <person name="Vincourt P."/>
            <person name="Rieseberg L.H."/>
            <person name="Langlade N.B."/>
        </authorList>
    </citation>
    <scope>NUCLEOTIDE SEQUENCE [LARGE SCALE GENOMIC DNA]</scope>
    <source>
        <strain evidence="12">cv. SF193</strain>
        <tissue evidence="10">Leaves</tissue>
    </source>
</reference>
<evidence type="ECO:0000256" key="4">
    <source>
        <dbReference type="ARBA" id="ARBA00022723"/>
    </source>
</evidence>
<feature type="domain" description="RING-type" evidence="9">
    <location>
        <begin position="153"/>
        <end position="194"/>
    </location>
</feature>
<dbReference type="GO" id="GO:0061630">
    <property type="term" value="F:ubiquitin protein ligase activity"/>
    <property type="evidence" value="ECO:0000318"/>
    <property type="project" value="GO_Central"/>
</dbReference>
<evidence type="ECO:0000256" key="3">
    <source>
        <dbReference type="ARBA" id="ARBA00022679"/>
    </source>
</evidence>
<sequence>MAESSCSSYGIVFQYLKTFIIVNERTSDHVDKVMVIHQPYATANEPNLTIQDYEDIDIESLLFDDGHPYTTFRMEFTTSHGSLAAARYVDVDEPVLVFDDGTHSHGNISAMRIARLVLWYESLRASGFSAAKLLEQCVEISGFGKENEDEEICVICLREYQVGEIIGTLRCKHGYHQECITNWLMQKSECPMCRAIVVHYTV</sequence>
<evidence type="ECO:0000256" key="8">
    <source>
        <dbReference type="PROSITE-ProRule" id="PRU00175"/>
    </source>
</evidence>
<dbReference type="SUPFAM" id="SSF57850">
    <property type="entry name" value="RING/U-box"/>
    <property type="match status" value="1"/>
</dbReference>
<keyword evidence="5 8" id="KW-0863">Zinc-finger</keyword>
<keyword evidence="6" id="KW-0833">Ubl conjugation pathway</keyword>
<evidence type="ECO:0000313" key="11">
    <source>
        <dbReference type="EMBL" id="OTG05574.1"/>
    </source>
</evidence>
<dbReference type="SMART" id="SM00184">
    <property type="entry name" value="RING"/>
    <property type="match status" value="1"/>
</dbReference>
<evidence type="ECO:0000256" key="5">
    <source>
        <dbReference type="ARBA" id="ARBA00022771"/>
    </source>
</evidence>
<keyword evidence="7" id="KW-0862">Zinc</keyword>
<dbReference type="AlphaFoldDB" id="A0A251T3T8"/>
<dbReference type="PANTHER" id="PTHR22937">
    <property type="entry name" value="E3 UBIQUITIN-PROTEIN LIGASE RNF165"/>
    <property type="match status" value="1"/>
</dbReference>
<reference evidence="11" key="2">
    <citation type="submission" date="2017-02" db="EMBL/GenBank/DDBJ databases">
        <title>Sunflower complete genome.</title>
        <authorList>
            <person name="Langlade N."/>
            <person name="Munos S."/>
        </authorList>
    </citation>
    <scope>NUCLEOTIDE SEQUENCE [LARGE SCALE GENOMIC DNA]</scope>
    <source>
        <tissue evidence="11">Leaves</tissue>
    </source>
</reference>
<evidence type="ECO:0000256" key="1">
    <source>
        <dbReference type="ARBA" id="ARBA00000900"/>
    </source>
</evidence>
<dbReference type="EC" id="2.3.2.27" evidence="2"/>
<evidence type="ECO:0000256" key="6">
    <source>
        <dbReference type="ARBA" id="ARBA00022786"/>
    </source>
</evidence>
<proteinExistence type="predicted"/>
<organism evidence="11 12">
    <name type="scientific">Helianthus annuus</name>
    <name type="common">Common sunflower</name>
    <dbReference type="NCBI Taxonomy" id="4232"/>
    <lineage>
        <taxon>Eukaryota</taxon>
        <taxon>Viridiplantae</taxon>
        <taxon>Streptophyta</taxon>
        <taxon>Embryophyta</taxon>
        <taxon>Tracheophyta</taxon>
        <taxon>Spermatophyta</taxon>
        <taxon>Magnoliopsida</taxon>
        <taxon>eudicotyledons</taxon>
        <taxon>Gunneridae</taxon>
        <taxon>Pentapetalae</taxon>
        <taxon>asterids</taxon>
        <taxon>campanulids</taxon>
        <taxon>Asterales</taxon>
        <taxon>Asteraceae</taxon>
        <taxon>Asteroideae</taxon>
        <taxon>Heliantheae alliance</taxon>
        <taxon>Heliantheae</taxon>
        <taxon>Helianthus</taxon>
    </lineage>
</organism>
<name>A0A251T3T8_HELAN</name>
<dbReference type="EMBL" id="MNCJ02000327">
    <property type="protein sequence ID" value="KAF5778650.1"/>
    <property type="molecule type" value="Genomic_DNA"/>
</dbReference>
<dbReference type="InterPro" id="IPR013083">
    <property type="entry name" value="Znf_RING/FYVE/PHD"/>
</dbReference>
<evidence type="ECO:0000259" key="9">
    <source>
        <dbReference type="PROSITE" id="PS50089"/>
    </source>
</evidence>
<dbReference type="InterPro" id="IPR001841">
    <property type="entry name" value="Znf_RING"/>
</dbReference>
<reference evidence="10" key="3">
    <citation type="submission" date="2020-06" db="EMBL/GenBank/DDBJ databases">
        <title>Helianthus annuus Genome sequencing and assembly Release 2.</title>
        <authorList>
            <person name="Gouzy J."/>
            <person name="Langlade N."/>
            <person name="Munos S."/>
        </authorList>
    </citation>
    <scope>NUCLEOTIDE SEQUENCE</scope>
    <source>
        <tissue evidence="10">Leaves</tissue>
    </source>
</reference>
<dbReference type="GO" id="GO:0008270">
    <property type="term" value="F:zinc ion binding"/>
    <property type="evidence" value="ECO:0007669"/>
    <property type="project" value="UniProtKB-KW"/>
</dbReference>
<gene>
    <name evidence="11" type="ORF">HannXRQ_Chr12g0375101</name>
    <name evidence="10" type="ORF">HanXRQr2_Chr12g0549961</name>
</gene>
<keyword evidence="3" id="KW-0808">Transferase</keyword>
<dbReference type="Gene3D" id="3.30.40.10">
    <property type="entry name" value="Zinc/RING finger domain, C3HC4 (zinc finger)"/>
    <property type="match status" value="1"/>
</dbReference>
<dbReference type="PANTHER" id="PTHR22937:SF163">
    <property type="entry name" value="RING-TYPE E3 UBIQUITIN TRANSFERASE"/>
    <property type="match status" value="1"/>
</dbReference>
<comment type="catalytic activity">
    <reaction evidence="1">
        <text>S-ubiquitinyl-[E2 ubiquitin-conjugating enzyme]-L-cysteine + [acceptor protein]-L-lysine = [E2 ubiquitin-conjugating enzyme]-L-cysteine + N(6)-ubiquitinyl-[acceptor protein]-L-lysine.</text>
        <dbReference type="EC" id="2.3.2.27"/>
    </reaction>
</comment>
<keyword evidence="4" id="KW-0479">Metal-binding</keyword>
<evidence type="ECO:0000313" key="12">
    <source>
        <dbReference type="Proteomes" id="UP000215914"/>
    </source>
</evidence>
<keyword evidence="12" id="KW-1185">Reference proteome</keyword>
<evidence type="ECO:0000256" key="7">
    <source>
        <dbReference type="ARBA" id="ARBA00022833"/>
    </source>
</evidence>
<dbReference type="STRING" id="4232.A0A251T3T8"/>
<dbReference type="Pfam" id="PF13639">
    <property type="entry name" value="zf-RING_2"/>
    <property type="match status" value="1"/>
</dbReference>
<evidence type="ECO:0000256" key="2">
    <source>
        <dbReference type="ARBA" id="ARBA00012483"/>
    </source>
</evidence>
<dbReference type="Proteomes" id="UP000215914">
    <property type="component" value="Chromosome 12"/>
</dbReference>